<evidence type="ECO:0000313" key="3">
    <source>
        <dbReference type="Proteomes" id="UP000018747"/>
    </source>
</evidence>
<protein>
    <submittedName>
        <fullName evidence="2">Uncharacterized protein</fullName>
    </submittedName>
</protein>
<keyword evidence="3" id="KW-1185">Reference proteome</keyword>
<keyword evidence="1" id="KW-0812">Transmembrane</keyword>
<dbReference type="OrthoDB" id="345049at2"/>
<comment type="caution">
    <text evidence="2">The sequence shown here is derived from an EMBL/GenBank/DDBJ whole genome shotgun (WGS) entry which is preliminary data.</text>
</comment>
<dbReference type="STRING" id="100053.GCA_002009845_03449"/>
<dbReference type="RefSeq" id="WP_020984766.1">
    <property type="nucleotide sequence ID" value="NZ_AHMT02000050.1"/>
</dbReference>
<evidence type="ECO:0000256" key="1">
    <source>
        <dbReference type="SAM" id="Phobius"/>
    </source>
</evidence>
<name>V6HUL7_9LEPT</name>
<keyword evidence="1" id="KW-0472">Membrane</keyword>
<gene>
    <name evidence="2" type="ORF">LEP1GSC062_4315</name>
</gene>
<proteinExistence type="predicted"/>
<accession>V6HUL7</accession>
<evidence type="ECO:0000313" key="2">
    <source>
        <dbReference type="EMBL" id="EQA61425.1"/>
    </source>
</evidence>
<dbReference type="EMBL" id="AHMT02000050">
    <property type="protein sequence ID" value="EQA61425.1"/>
    <property type="molecule type" value="Genomic_DNA"/>
</dbReference>
<sequence>MDEFDSLKEMKDKNLHGVLGYAASILLFLSQFAFWFLKKWREVLFKKTKSNPYTVKGPFFHSFGEVSRLDIFLIKNLSVVSSEIFYLDLVSLYKSARERNLESIKIEFAHYGTVSLPAKHALKRFLDYVTVYNGLRLVLKFPTNSQDTINLYFSLQRHRAKSNGGRIELYLNDYSEDRSKNFLKRSPIP</sequence>
<organism evidence="2 3">
    <name type="scientific">Leptospira alexanderi serovar Manhao 3 str. L 60</name>
    <dbReference type="NCBI Taxonomy" id="1049759"/>
    <lineage>
        <taxon>Bacteria</taxon>
        <taxon>Pseudomonadati</taxon>
        <taxon>Spirochaetota</taxon>
        <taxon>Spirochaetia</taxon>
        <taxon>Leptospirales</taxon>
        <taxon>Leptospiraceae</taxon>
        <taxon>Leptospira</taxon>
    </lineage>
</organism>
<feature type="transmembrane region" description="Helical" evidence="1">
    <location>
        <begin position="18"/>
        <end position="37"/>
    </location>
</feature>
<keyword evidence="1" id="KW-1133">Transmembrane helix</keyword>
<reference evidence="2" key="1">
    <citation type="submission" date="2013-05" db="EMBL/GenBank/DDBJ databases">
        <authorList>
            <person name="Harkins D.M."/>
            <person name="Durkin A.S."/>
            <person name="Brinkac L.M."/>
            <person name="Haft D.H."/>
            <person name="Selengut J.D."/>
            <person name="Sanka R."/>
            <person name="DePew J."/>
            <person name="Purushe J."/>
            <person name="Hartskeerl R.A."/>
            <person name="Ahmed A."/>
            <person name="van der Linden H."/>
            <person name="Goris M.G.A."/>
            <person name="Vinetz J.M."/>
            <person name="Sutton G.G."/>
            <person name="Nierman W.C."/>
            <person name="Fouts D.E."/>
        </authorList>
    </citation>
    <scope>NUCLEOTIDE SEQUENCE [LARGE SCALE GENOMIC DNA]</scope>
    <source>
        <strain evidence="2">L 60</strain>
    </source>
</reference>
<dbReference type="AlphaFoldDB" id="V6HUL7"/>
<dbReference type="Proteomes" id="UP000018747">
    <property type="component" value="Unassembled WGS sequence"/>
</dbReference>